<dbReference type="RefSeq" id="WP_169250597.1">
    <property type="nucleotide sequence ID" value="NZ_SPMZ01000088.1"/>
</dbReference>
<accession>A0ABX1TPI3</accession>
<protein>
    <submittedName>
        <fullName evidence="3">Uncharacterized protein</fullName>
    </submittedName>
</protein>
<evidence type="ECO:0000256" key="1">
    <source>
        <dbReference type="SAM" id="MobiDB-lite"/>
    </source>
</evidence>
<feature type="transmembrane region" description="Helical" evidence="2">
    <location>
        <begin position="93"/>
        <end position="112"/>
    </location>
</feature>
<proteinExistence type="predicted"/>
<evidence type="ECO:0000313" key="3">
    <source>
        <dbReference type="EMBL" id="NMQ21326.1"/>
    </source>
</evidence>
<keyword evidence="2" id="KW-0812">Transmembrane</keyword>
<feature type="compositionally biased region" description="Pro residues" evidence="1">
    <location>
        <begin position="140"/>
        <end position="151"/>
    </location>
</feature>
<feature type="region of interest" description="Disordered" evidence="1">
    <location>
        <begin position="120"/>
        <end position="175"/>
    </location>
</feature>
<keyword evidence="2" id="KW-1133">Transmembrane helix</keyword>
<keyword evidence="2" id="KW-0472">Membrane</keyword>
<evidence type="ECO:0000313" key="4">
    <source>
        <dbReference type="Proteomes" id="UP000760480"/>
    </source>
</evidence>
<reference evidence="3 4" key="1">
    <citation type="submission" date="2019-03" db="EMBL/GenBank/DDBJ databases">
        <title>Metabolic reconstructions from genomes of highly enriched 'Candidatus Accumulibacter' and 'Candidatus Competibacter' bioreactor populations.</title>
        <authorList>
            <person name="Annavajhala M.K."/>
            <person name="Welles L."/>
            <person name="Abbas B."/>
            <person name="Sorokin D."/>
            <person name="Park H."/>
            <person name="Van Loosdrecht M."/>
            <person name="Chandran K."/>
        </authorList>
    </citation>
    <scope>NUCLEOTIDE SEQUENCE [LARGE SCALE GENOMIC DNA]</scope>
    <source>
        <strain evidence="3 4">SBR_G</strain>
    </source>
</reference>
<dbReference type="EMBL" id="SPMZ01000088">
    <property type="protein sequence ID" value="NMQ21326.1"/>
    <property type="molecule type" value="Genomic_DNA"/>
</dbReference>
<name>A0ABX1TPI3_9GAMM</name>
<evidence type="ECO:0000256" key="2">
    <source>
        <dbReference type="SAM" id="Phobius"/>
    </source>
</evidence>
<sequence>MFVFTRRSTLPVLSLVPGAVVRFQAERVTLWPVSTTQATMLTVESLPAGGYGVLAKTEEGHTTLLAHYPSRRTARHQLRRLAGGSPGRWRRPLGGAALAALLLFLVWFLFFVPSGPLPDRAPPSGPTGRPPVGATDPAPTSVPPALVPPAVPSDDGPAFVDDPVERVREAPAAPE</sequence>
<comment type="caution">
    <text evidence="3">The sequence shown here is derived from an EMBL/GenBank/DDBJ whole genome shotgun (WGS) entry which is preliminary data.</text>
</comment>
<organism evidence="3 4">
    <name type="scientific">Candidatus Competibacter phosphatis</name>
    <dbReference type="NCBI Taxonomy" id="221280"/>
    <lineage>
        <taxon>Bacteria</taxon>
        <taxon>Pseudomonadati</taxon>
        <taxon>Pseudomonadota</taxon>
        <taxon>Gammaproteobacteria</taxon>
        <taxon>Candidatus Competibacteraceae</taxon>
        <taxon>Candidatus Competibacter</taxon>
    </lineage>
</organism>
<gene>
    <name evidence="3" type="ORF">E4P82_20255</name>
</gene>
<feature type="compositionally biased region" description="Pro residues" evidence="1">
    <location>
        <begin position="120"/>
        <end position="129"/>
    </location>
</feature>
<dbReference type="Proteomes" id="UP000760480">
    <property type="component" value="Unassembled WGS sequence"/>
</dbReference>
<keyword evidence="4" id="KW-1185">Reference proteome</keyword>